<evidence type="ECO:0000313" key="2">
    <source>
        <dbReference type="Proteomes" id="UP001595921"/>
    </source>
</evidence>
<dbReference type="AlphaFoldDB" id="A0ABD5P6Z3"/>
<sequence length="214" mass="24696">MDPDRIPHGLGPRIRVWRDVVFGIDPRRLAHLSDAPLGSLRRSLWWVRKAFFSRERSNIPGFVVDLDEEGVRRTLGERYFEPGWEMSYSYQDETVNLRRVQYEASFPEGYLPEAPPDRLRWWQVHVRGFPYDAPVDGPAAGGRLELTAHLEPEPAEHPDAHVRKRYISVRYGTEVLEGLLDEAGVEYERVGPWDATFEGSALSIPVEDREGREE</sequence>
<reference evidence="1 2" key="1">
    <citation type="journal article" date="2019" name="Int. J. Syst. Evol. Microbiol.">
        <title>The Global Catalogue of Microorganisms (GCM) 10K type strain sequencing project: providing services to taxonomists for standard genome sequencing and annotation.</title>
        <authorList>
            <consortium name="The Broad Institute Genomics Platform"/>
            <consortium name="The Broad Institute Genome Sequencing Center for Infectious Disease"/>
            <person name="Wu L."/>
            <person name="Ma J."/>
        </authorList>
    </citation>
    <scope>NUCLEOTIDE SEQUENCE [LARGE SCALE GENOMIC DNA]</scope>
    <source>
        <strain evidence="1 2">CGMCC 1.12553</strain>
    </source>
</reference>
<comment type="caution">
    <text evidence="1">The sequence shown here is derived from an EMBL/GenBank/DDBJ whole genome shotgun (WGS) entry which is preliminary data.</text>
</comment>
<keyword evidence="2" id="KW-1185">Reference proteome</keyword>
<name>A0ABD5P6Z3_9EURY</name>
<dbReference type="Proteomes" id="UP001595921">
    <property type="component" value="Unassembled WGS sequence"/>
</dbReference>
<accession>A0ABD5P6Z3</accession>
<protein>
    <submittedName>
        <fullName evidence="1">Uncharacterized protein</fullName>
    </submittedName>
</protein>
<gene>
    <name evidence="1" type="ORF">ACFO0N_00845</name>
</gene>
<evidence type="ECO:0000313" key="1">
    <source>
        <dbReference type="EMBL" id="MFC4356491.1"/>
    </source>
</evidence>
<proteinExistence type="predicted"/>
<dbReference type="RefSeq" id="WP_267624844.1">
    <property type="nucleotide sequence ID" value="NZ_JAODIW010000010.1"/>
</dbReference>
<organism evidence="1 2">
    <name type="scientific">Halobium salinum</name>
    <dbReference type="NCBI Taxonomy" id="1364940"/>
    <lineage>
        <taxon>Archaea</taxon>
        <taxon>Methanobacteriati</taxon>
        <taxon>Methanobacteriota</taxon>
        <taxon>Stenosarchaea group</taxon>
        <taxon>Halobacteria</taxon>
        <taxon>Halobacteriales</taxon>
        <taxon>Haloferacaceae</taxon>
        <taxon>Halobium</taxon>
    </lineage>
</organism>
<dbReference type="EMBL" id="JBHSDS010000001">
    <property type="protein sequence ID" value="MFC4356491.1"/>
    <property type="molecule type" value="Genomic_DNA"/>
</dbReference>